<dbReference type="PANTHER" id="PTHR43827:SF3">
    <property type="entry name" value="NADP-DEPENDENT OXIDOREDUCTASE DOMAIN-CONTAINING PROTEIN"/>
    <property type="match status" value="1"/>
</dbReference>
<protein>
    <recommendedName>
        <fullName evidence="8">NADP-dependent oxidoreductase domain-containing protein</fullName>
    </recommendedName>
</protein>
<keyword evidence="7" id="KW-1133">Transmembrane helix</keyword>
<dbReference type="PIRSF" id="PIRSF000097">
    <property type="entry name" value="AKR"/>
    <property type="match status" value="1"/>
</dbReference>
<keyword evidence="3" id="KW-0560">Oxidoreductase</keyword>
<dbReference type="InterPro" id="IPR023210">
    <property type="entry name" value="NADP_OxRdtase_dom"/>
</dbReference>
<evidence type="ECO:0000313" key="10">
    <source>
        <dbReference type="Proteomes" id="UP000518752"/>
    </source>
</evidence>
<evidence type="ECO:0000256" key="7">
    <source>
        <dbReference type="SAM" id="Phobius"/>
    </source>
</evidence>
<keyword evidence="7" id="KW-0812">Transmembrane</keyword>
<sequence length="327" mass="35713">MSIRLNDGSEIPGLAYGTGSKLKFRDITHYIQLAIEKGFAHIDTASCSYAFLYLQHVPSLLAVYQTEKYVGKAIKESGLARSDLYITTKYFPGHPVRQRIKESLDDLGLEYVDLYLIHQPQLSNVPALWKEFEEVQKEGLARQADLPDVMLETSHSSFSRSIGVSNLIDPQQLENLIKVSNVTPAVNQIQLHPYNHHKMKHILDACASHGIVIEAYSSLSPITVYPGGPVDIPVRAAAERLGATPTQVVFLWIKAKGAVVVTTSTNEGHMEEYLAFEDLPPLTAEEVASIDAAGAGGPPGFASTWGTIVTGVVLLAYGLVKMLLSVD</sequence>
<feature type="site" description="Lowers pKa of active site Tyr" evidence="6">
    <location>
        <position position="89"/>
    </location>
</feature>
<evidence type="ECO:0000256" key="4">
    <source>
        <dbReference type="PIRSR" id="PIRSR000097-1"/>
    </source>
</evidence>
<dbReference type="Gene3D" id="3.20.20.100">
    <property type="entry name" value="NADP-dependent oxidoreductase domain"/>
    <property type="match status" value="1"/>
</dbReference>
<feature type="binding site" evidence="5">
    <location>
        <position position="118"/>
    </location>
    <ligand>
        <name>substrate</name>
    </ligand>
</feature>
<accession>A0A8H5M4P9</accession>
<dbReference type="PRINTS" id="PR00069">
    <property type="entry name" value="ALDKETRDTASE"/>
</dbReference>
<dbReference type="Pfam" id="PF00248">
    <property type="entry name" value="Aldo_ket_red"/>
    <property type="match status" value="2"/>
</dbReference>
<evidence type="ECO:0000256" key="5">
    <source>
        <dbReference type="PIRSR" id="PIRSR000097-2"/>
    </source>
</evidence>
<evidence type="ECO:0000256" key="3">
    <source>
        <dbReference type="ARBA" id="ARBA00023002"/>
    </source>
</evidence>
<keyword evidence="2" id="KW-0521">NADP</keyword>
<dbReference type="Proteomes" id="UP000518752">
    <property type="component" value="Unassembled WGS sequence"/>
</dbReference>
<dbReference type="EMBL" id="JAACJN010000063">
    <property type="protein sequence ID" value="KAF5380649.1"/>
    <property type="molecule type" value="Genomic_DNA"/>
</dbReference>
<comment type="caution">
    <text evidence="9">The sequence shown here is derived from an EMBL/GenBank/DDBJ whole genome shotgun (WGS) entry which is preliminary data.</text>
</comment>
<comment type="similarity">
    <text evidence="1">Belongs to the aldo/keto reductase family.</text>
</comment>
<evidence type="ECO:0000313" key="9">
    <source>
        <dbReference type="EMBL" id="KAF5380649.1"/>
    </source>
</evidence>
<evidence type="ECO:0000256" key="2">
    <source>
        <dbReference type="ARBA" id="ARBA00022857"/>
    </source>
</evidence>
<dbReference type="OrthoDB" id="416253at2759"/>
<keyword evidence="10" id="KW-1185">Reference proteome</keyword>
<evidence type="ECO:0000256" key="1">
    <source>
        <dbReference type="ARBA" id="ARBA00007905"/>
    </source>
</evidence>
<gene>
    <name evidence="9" type="ORF">D9757_007027</name>
</gene>
<feature type="active site" description="Proton donor" evidence="4">
    <location>
        <position position="64"/>
    </location>
</feature>
<dbReference type="AlphaFoldDB" id="A0A8H5M4P9"/>
<evidence type="ECO:0000259" key="8">
    <source>
        <dbReference type="Pfam" id="PF00248"/>
    </source>
</evidence>
<dbReference type="PANTHER" id="PTHR43827">
    <property type="entry name" value="2,5-DIKETO-D-GLUCONIC ACID REDUCTASE"/>
    <property type="match status" value="1"/>
</dbReference>
<reference evidence="9 10" key="1">
    <citation type="journal article" date="2020" name="ISME J.">
        <title>Uncovering the hidden diversity of litter-decomposition mechanisms in mushroom-forming fungi.</title>
        <authorList>
            <person name="Floudas D."/>
            <person name="Bentzer J."/>
            <person name="Ahren D."/>
            <person name="Johansson T."/>
            <person name="Persson P."/>
            <person name="Tunlid A."/>
        </authorList>
    </citation>
    <scope>NUCLEOTIDE SEQUENCE [LARGE SCALE GENOMIC DNA]</scope>
    <source>
        <strain evidence="9 10">CBS 406.79</strain>
    </source>
</reference>
<name>A0A8H5M4P9_9AGAR</name>
<feature type="transmembrane region" description="Helical" evidence="7">
    <location>
        <begin position="305"/>
        <end position="324"/>
    </location>
</feature>
<evidence type="ECO:0000256" key="6">
    <source>
        <dbReference type="PIRSR" id="PIRSR000097-3"/>
    </source>
</evidence>
<dbReference type="GO" id="GO:0016616">
    <property type="term" value="F:oxidoreductase activity, acting on the CH-OH group of donors, NAD or NADP as acceptor"/>
    <property type="evidence" value="ECO:0007669"/>
    <property type="project" value="UniProtKB-ARBA"/>
</dbReference>
<dbReference type="InterPro" id="IPR020471">
    <property type="entry name" value="AKR"/>
</dbReference>
<dbReference type="InterPro" id="IPR036812">
    <property type="entry name" value="NAD(P)_OxRdtase_dom_sf"/>
</dbReference>
<proteinExistence type="inferred from homology"/>
<feature type="domain" description="NADP-dependent oxidoreductase" evidence="8">
    <location>
        <begin position="160"/>
        <end position="219"/>
    </location>
</feature>
<dbReference type="SUPFAM" id="SSF51430">
    <property type="entry name" value="NAD(P)-linked oxidoreductase"/>
    <property type="match status" value="1"/>
</dbReference>
<keyword evidence="7" id="KW-0472">Membrane</keyword>
<organism evidence="9 10">
    <name type="scientific">Collybiopsis confluens</name>
    <dbReference type="NCBI Taxonomy" id="2823264"/>
    <lineage>
        <taxon>Eukaryota</taxon>
        <taxon>Fungi</taxon>
        <taxon>Dikarya</taxon>
        <taxon>Basidiomycota</taxon>
        <taxon>Agaricomycotina</taxon>
        <taxon>Agaricomycetes</taxon>
        <taxon>Agaricomycetidae</taxon>
        <taxon>Agaricales</taxon>
        <taxon>Marasmiineae</taxon>
        <taxon>Omphalotaceae</taxon>
        <taxon>Collybiopsis</taxon>
    </lineage>
</organism>
<feature type="domain" description="NADP-dependent oxidoreductase" evidence="8">
    <location>
        <begin position="22"/>
        <end position="143"/>
    </location>
</feature>